<evidence type="ECO:0000313" key="2">
    <source>
        <dbReference type="EMBL" id="SFM51654.1"/>
    </source>
</evidence>
<dbReference type="PANTHER" id="PTHR12277:SF81">
    <property type="entry name" value="PROTEIN ABHD13"/>
    <property type="match status" value="1"/>
</dbReference>
<dbReference type="AlphaFoldDB" id="A0A1I4RHB8"/>
<reference evidence="2 3" key="1">
    <citation type="submission" date="2016-10" db="EMBL/GenBank/DDBJ databases">
        <authorList>
            <person name="de Groot N.N."/>
        </authorList>
    </citation>
    <scope>NUCLEOTIDE SEQUENCE [LARGE SCALE GENOMIC DNA]</scope>
    <source>
        <strain evidence="2 3">DSM 15283</strain>
    </source>
</reference>
<dbReference type="SUPFAM" id="SSF53474">
    <property type="entry name" value="alpha/beta-Hydrolases"/>
    <property type="match status" value="1"/>
</dbReference>
<dbReference type="GO" id="GO:0008236">
    <property type="term" value="F:serine-type peptidase activity"/>
    <property type="evidence" value="ECO:0007669"/>
    <property type="project" value="InterPro"/>
</dbReference>
<keyword evidence="3" id="KW-1185">Reference proteome</keyword>
<evidence type="ECO:0000313" key="3">
    <source>
        <dbReference type="Proteomes" id="UP000199144"/>
    </source>
</evidence>
<dbReference type="PANTHER" id="PTHR12277">
    <property type="entry name" value="ALPHA/BETA HYDROLASE DOMAIN-CONTAINING PROTEIN"/>
    <property type="match status" value="1"/>
</dbReference>
<accession>A0A1I4RHB8</accession>
<dbReference type="RefSeq" id="WP_093095348.1">
    <property type="nucleotide sequence ID" value="NZ_FOTQ01000008.1"/>
</dbReference>
<evidence type="ECO:0000259" key="1">
    <source>
        <dbReference type="Pfam" id="PF00326"/>
    </source>
</evidence>
<dbReference type="Gene3D" id="3.40.50.1820">
    <property type="entry name" value="alpha/beta hydrolase"/>
    <property type="match status" value="1"/>
</dbReference>
<sequence length="281" mass="30523">MRLLFKLLTLVVLGSFGMIALSSVAERFVLYPFDPSHVEPADAGLSGVTEHRFHNDDETLIAWTADPAPGKPVILYFHGNAGNLAVRAGRLRRFLDRGYGLFAPAYRGSSGSTGTPSEAALTWDAETAYHALFTRFSDLPAGRVILYGESLGTAVAIALMATPSTNSHKGFGPPAAILLEAPFTSISDLAEHHYPGTGDFAAKLENKWPSLTRAEALGPPLLVLHGTKDDLIPIEMGRQIFAAAPSRRKDFLTVKGAGHTDLWRSDALPRLWRFIDQFALR</sequence>
<dbReference type="OrthoDB" id="9798884at2"/>
<dbReference type="STRING" id="254406.SAMN04488042_10881"/>
<proteinExistence type="predicted"/>
<dbReference type="EMBL" id="FOTQ01000008">
    <property type="protein sequence ID" value="SFM51654.1"/>
    <property type="molecule type" value="Genomic_DNA"/>
</dbReference>
<dbReference type="InterPro" id="IPR029058">
    <property type="entry name" value="AB_hydrolase_fold"/>
</dbReference>
<gene>
    <name evidence="2" type="ORF">SAMN04488042_10881</name>
</gene>
<dbReference type="InterPro" id="IPR001375">
    <property type="entry name" value="Peptidase_S9_cat"/>
</dbReference>
<organism evidence="2 3">
    <name type="scientific">Shimia aestuarii</name>
    <dbReference type="NCBI Taxonomy" id="254406"/>
    <lineage>
        <taxon>Bacteria</taxon>
        <taxon>Pseudomonadati</taxon>
        <taxon>Pseudomonadota</taxon>
        <taxon>Alphaproteobacteria</taxon>
        <taxon>Rhodobacterales</taxon>
        <taxon>Roseobacteraceae</taxon>
    </lineage>
</organism>
<dbReference type="GO" id="GO:0006508">
    <property type="term" value="P:proteolysis"/>
    <property type="evidence" value="ECO:0007669"/>
    <property type="project" value="InterPro"/>
</dbReference>
<protein>
    <recommendedName>
        <fullName evidence="1">Peptidase S9 prolyl oligopeptidase catalytic domain-containing protein</fullName>
    </recommendedName>
</protein>
<dbReference type="Pfam" id="PF00326">
    <property type="entry name" value="Peptidase_S9"/>
    <property type="match status" value="1"/>
</dbReference>
<feature type="domain" description="Peptidase S9 prolyl oligopeptidase catalytic" evidence="1">
    <location>
        <begin position="138"/>
        <end position="259"/>
    </location>
</feature>
<name>A0A1I4RHB8_9RHOB</name>
<dbReference type="Proteomes" id="UP000199144">
    <property type="component" value="Unassembled WGS sequence"/>
</dbReference>